<accession>A0A0H2M5J9</accession>
<evidence type="ECO:0000256" key="9">
    <source>
        <dbReference type="ARBA" id="ARBA00023136"/>
    </source>
</evidence>
<evidence type="ECO:0000256" key="7">
    <source>
        <dbReference type="ARBA" id="ARBA00023065"/>
    </source>
</evidence>
<evidence type="ECO:0000259" key="12">
    <source>
        <dbReference type="Pfam" id="PF13609"/>
    </source>
</evidence>
<evidence type="ECO:0000256" key="6">
    <source>
        <dbReference type="ARBA" id="ARBA00022729"/>
    </source>
</evidence>
<evidence type="ECO:0000313" key="13">
    <source>
        <dbReference type="EMBL" id="KLN56067.1"/>
    </source>
</evidence>
<comment type="subunit">
    <text evidence="2">Homotrimer.</text>
</comment>
<sequence>MDMRARACLAAGLATASLGACPAFAQGAPAEGASIYGVLDEYVGSLRRSDQPGRTKVLNSGGMTTSFWGVRGAEDLGGGLQAFFALESFIQADSGTFGRTSADPYFSRNSYVGLGGAYGQLSLGRQTNALYAATGNFNPFLASANLSPVMLQVWNTGYNRAVLGDSVWDNTIQYASPEMAGFRVSAAYGLGEVADRPGRHNLNLTVNYANGPFAAVISAQQVKVGPGLAAPIASQKAQMAGLSYDFGMVKVYGQYFHTDTPDIRTQTRTTQLGVAVPAGAGRVMASVARTQRDTPLADSRRTTAALGYDHYLSKRTDLYAVYLSDRLTGYARRGSLALGVRHRF</sequence>
<dbReference type="InterPro" id="IPR050298">
    <property type="entry name" value="Gram-neg_bact_OMP"/>
</dbReference>
<evidence type="ECO:0000256" key="3">
    <source>
        <dbReference type="ARBA" id="ARBA00022448"/>
    </source>
</evidence>
<keyword evidence="10" id="KW-0998">Cell outer membrane</keyword>
<dbReference type="CDD" id="cd00342">
    <property type="entry name" value="gram_neg_porins"/>
    <property type="match status" value="1"/>
</dbReference>
<evidence type="ECO:0000256" key="2">
    <source>
        <dbReference type="ARBA" id="ARBA00011233"/>
    </source>
</evidence>
<dbReference type="PATRIC" id="fig|34073.19.peg.2828"/>
<gene>
    <name evidence="13" type="ORF">VPARA_27480</name>
</gene>
<dbReference type="EMBL" id="JZWI01000013">
    <property type="protein sequence ID" value="KLN56067.1"/>
    <property type="molecule type" value="Genomic_DNA"/>
</dbReference>
<dbReference type="GO" id="GO:0015288">
    <property type="term" value="F:porin activity"/>
    <property type="evidence" value="ECO:0007669"/>
    <property type="project" value="UniProtKB-KW"/>
</dbReference>
<keyword evidence="8" id="KW-0626">Porin</keyword>
<feature type="chain" id="PRO_5002596967" evidence="11">
    <location>
        <begin position="26"/>
        <end position="344"/>
    </location>
</feature>
<evidence type="ECO:0000256" key="8">
    <source>
        <dbReference type="ARBA" id="ARBA00023114"/>
    </source>
</evidence>
<dbReference type="RefSeq" id="WP_047784921.1">
    <property type="nucleotide sequence ID" value="NZ_JZWI01000013.1"/>
</dbReference>
<feature type="signal peptide" evidence="11">
    <location>
        <begin position="1"/>
        <end position="25"/>
    </location>
</feature>
<keyword evidence="4" id="KW-1134">Transmembrane beta strand</keyword>
<dbReference type="GO" id="GO:0006811">
    <property type="term" value="P:monoatomic ion transport"/>
    <property type="evidence" value="ECO:0007669"/>
    <property type="project" value="UniProtKB-KW"/>
</dbReference>
<dbReference type="PANTHER" id="PTHR34501">
    <property type="entry name" value="PROTEIN YDDL-RELATED"/>
    <property type="match status" value="1"/>
</dbReference>
<reference evidence="13 14" key="1">
    <citation type="submission" date="2015-03" db="EMBL/GenBank/DDBJ databases">
        <title>Genome sequence of Variovorax paradoxus TBEA6.</title>
        <authorList>
            <person name="Poehlein A."/>
            <person name="Schuldes J."/>
            <person name="Wuebbeler J.H."/>
            <person name="Hiessl S."/>
            <person name="Steinbuechel A."/>
            <person name="Daniel R."/>
        </authorList>
    </citation>
    <scope>NUCLEOTIDE SEQUENCE [LARGE SCALE GENOMIC DNA]</scope>
    <source>
        <strain evidence="13 14">TBEA6</strain>
    </source>
</reference>
<dbReference type="Pfam" id="PF13609">
    <property type="entry name" value="Porin_4"/>
    <property type="match status" value="1"/>
</dbReference>
<evidence type="ECO:0000256" key="11">
    <source>
        <dbReference type="SAM" id="SignalP"/>
    </source>
</evidence>
<dbReference type="InterPro" id="IPR033900">
    <property type="entry name" value="Gram_neg_porin_domain"/>
</dbReference>
<comment type="caution">
    <text evidence="13">The sequence shown here is derived from an EMBL/GenBank/DDBJ whole genome shotgun (WGS) entry which is preliminary data.</text>
</comment>
<dbReference type="Gene3D" id="2.40.160.10">
    <property type="entry name" value="Porin"/>
    <property type="match status" value="1"/>
</dbReference>
<dbReference type="AlphaFoldDB" id="A0A0H2M5J9"/>
<dbReference type="Proteomes" id="UP000035170">
    <property type="component" value="Unassembled WGS sequence"/>
</dbReference>
<keyword evidence="9" id="KW-0472">Membrane</keyword>
<keyword evidence="6 11" id="KW-0732">Signal</keyword>
<keyword evidence="3" id="KW-0813">Transport</keyword>
<dbReference type="SUPFAM" id="SSF56935">
    <property type="entry name" value="Porins"/>
    <property type="match status" value="1"/>
</dbReference>
<name>A0A0H2M5J9_VARPD</name>
<dbReference type="PROSITE" id="PS51257">
    <property type="entry name" value="PROKAR_LIPOPROTEIN"/>
    <property type="match status" value="1"/>
</dbReference>
<feature type="domain" description="Porin" evidence="12">
    <location>
        <begin position="14"/>
        <end position="326"/>
    </location>
</feature>
<comment type="subcellular location">
    <subcellularLocation>
        <location evidence="1">Cell outer membrane</location>
        <topology evidence="1">Multi-pass membrane protein</topology>
    </subcellularLocation>
</comment>
<proteinExistence type="predicted"/>
<evidence type="ECO:0000256" key="10">
    <source>
        <dbReference type="ARBA" id="ARBA00023237"/>
    </source>
</evidence>
<evidence type="ECO:0000256" key="4">
    <source>
        <dbReference type="ARBA" id="ARBA00022452"/>
    </source>
</evidence>
<organism evidence="13 14">
    <name type="scientific">Variovorax paradoxus</name>
    <dbReference type="NCBI Taxonomy" id="34073"/>
    <lineage>
        <taxon>Bacteria</taxon>
        <taxon>Pseudomonadati</taxon>
        <taxon>Pseudomonadota</taxon>
        <taxon>Betaproteobacteria</taxon>
        <taxon>Burkholderiales</taxon>
        <taxon>Comamonadaceae</taxon>
        <taxon>Variovorax</taxon>
    </lineage>
</organism>
<protein>
    <submittedName>
        <fullName evidence="13">Outer membrane porin protein 32</fullName>
    </submittedName>
</protein>
<dbReference type="GO" id="GO:0009279">
    <property type="term" value="C:cell outer membrane"/>
    <property type="evidence" value="ECO:0007669"/>
    <property type="project" value="UniProtKB-SubCell"/>
</dbReference>
<keyword evidence="7" id="KW-0406">Ion transport</keyword>
<dbReference type="InterPro" id="IPR023614">
    <property type="entry name" value="Porin_dom_sf"/>
</dbReference>
<evidence type="ECO:0000256" key="5">
    <source>
        <dbReference type="ARBA" id="ARBA00022692"/>
    </source>
</evidence>
<dbReference type="PANTHER" id="PTHR34501:SF9">
    <property type="entry name" value="MAJOR OUTER MEMBRANE PROTEIN P.IA"/>
    <property type="match status" value="1"/>
</dbReference>
<evidence type="ECO:0000313" key="14">
    <source>
        <dbReference type="Proteomes" id="UP000035170"/>
    </source>
</evidence>
<dbReference type="GO" id="GO:0046930">
    <property type="term" value="C:pore complex"/>
    <property type="evidence" value="ECO:0007669"/>
    <property type="project" value="UniProtKB-KW"/>
</dbReference>
<keyword evidence="14" id="KW-1185">Reference proteome</keyword>
<evidence type="ECO:0000256" key="1">
    <source>
        <dbReference type="ARBA" id="ARBA00004571"/>
    </source>
</evidence>
<keyword evidence="5" id="KW-0812">Transmembrane</keyword>